<dbReference type="Pfam" id="PF11753">
    <property type="entry name" value="DUF3310"/>
    <property type="match status" value="1"/>
</dbReference>
<reference evidence="1" key="1">
    <citation type="submission" date="2020-05" db="EMBL/GenBank/DDBJ databases">
        <authorList>
            <person name="Chiriac C."/>
            <person name="Salcher M."/>
            <person name="Ghai R."/>
            <person name="Kavagutti S V."/>
        </authorList>
    </citation>
    <scope>NUCLEOTIDE SEQUENCE</scope>
</reference>
<gene>
    <name evidence="1" type="ORF">UFOVP1374_52</name>
</gene>
<dbReference type="EMBL" id="LR797321">
    <property type="protein sequence ID" value="CAB4202887.1"/>
    <property type="molecule type" value="Genomic_DNA"/>
</dbReference>
<evidence type="ECO:0000313" key="1">
    <source>
        <dbReference type="EMBL" id="CAB4202887.1"/>
    </source>
</evidence>
<name>A0A6J5S548_9CAUD</name>
<organism evidence="1">
    <name type="scientific">uncultured Caudovirales phage</name>
    <dbReference type="NCBI Taxonomy" id="2100421"/>
    <lineage>
        <taxon>Viruses</taxon>
        <taxon>Duplodnaviria</taxon>
        <taxon>Heunggongvirae</taxon>
        <taxon>Uroviricota</taxon>
        <taxon>Caudoviricetes</taxon>
        <taxon>Peduoviridae</taxon>
        <taxon>Maltschvirus</taxon>
        <taxon>Maltschvirus maltsch</taxon>
    </lineage>
</organism>
<proteinExistence type="predicted"/>
<protein>
    <submittedName>
        <fullName evidence="1">SaV-like</fullName>
    </submittedName>
</protein>
<sequence>MNTECKHRDRLMFAFANMNEDENGLIEALENFRKYGGSNKIDSPTANDTQVGGDHYKAKPIQPWDFIAANQLGYFEGNIVKYVSRWQDKGGINDLKKARHYLDKLIELKDNAA</sequence>
<dbReference type="InterPro" id="IPR021739">
    <property type="entry name" value="SaV-like"/>
</dbReference>
<accession>A0A6J5S548</accession>